<protein>
    <submittedName>
        <fullName evidence="2">Uncharacterized protein</fullName>
    </submittedName>
</protein>
<evidence type="ECO:0000256" key="1">
    <source>
        <dbReference type="SAM" id="Coils"/>
    </source>
</evidence>
<dbReference type="AlphaFoldDB" id="A0A9Q6ENC5"/>
<gene>
    <name evidence="2" type="ORF">VF08_03115</name>
</gene>
<dbReference type="EMBL" id="LAHD01000005">
    <property type="protein sequence ID" value="PHK06740.1"/>
    <property type="molecule type" value="Genomic_DNA"/>
</dbReference>
<comment type="caution">
    <text evidence="2">The sequence shown here is derived from an EMBL/GenBank/DDBJ whole genome shotgun (WGS) entry which is preliminary data.</text>
</comment>
<feature type="coiled-coil region" evidence="1">
    <location>
        <begin position="66"/>
        <end position="106"/>
    </location>
</feature>
<name>A0A9Q6ENC5_NOSLI</name>
<sequence length="229" mass="26088">MGCWSIPLLRTTKLRGNMDFSILTDDQLLQLLKGAMAEAIKRGGAVRAAAQGEVLSSQERAAIEFAVAEKLRIEKQEEERKRIAKEAEAQLRQQDIEKQVEKTENQWSIKSAAVAAIRQWGYEGDFDINIWSRGADRRIYFQDAGRRWTWKWCLYVTGNQYHAPGELEGEGNRCWFDDKQDQLKAFLEAIAESWKGDISIPCRTGNVEPSPRHLAMYLKAIGIAQEVKA</sequence>
<dbReference type="Proteomes" id="UP000222310">
    <property type="component" value="Unassembled WGS sequence"/>
</dbReference>
<accession>A0A9Q6ENC5</accession>
<reference evidence="2 3" key="1">
    <citation type="submission" date="2015-02" db="EMBL/GenBank/DDBJ databases">
        <title>Nostoc linckia genome annotation.</title>
        <authorList>
            <person name="Zhou Z."/>
        </authorList>
    </citation>
    <scope>NUCLEOTIDE SEQUENCE [LARGE SCALE GENOMIC DNA]</scope>
    <source>
        <strain evidence="3">z8</strain>
    </source>
</reference>
<evidence type="ECO:0000313" key="2">
    <source>
        <dbReference type="EMBL" id="PHK06740.1"/>
    </source>
</evidence>
<evidence type="ECO:0000313" key="3">
    <source>
        <dbReference type="Proteomes" id="UP000222310"/>
    </source>
</evidence>
<proteinExistence type="predicted"/>
<organism evidence="2 3">
    <name type="scientific">Nostoc linckia z8</name>
    <dbReference type="NCBI Taxonomy" id="1628746"/>
    <lineage>
        <taxon>Bacteria</taxon>
        <taxon>Bacillati</taxon>
        <taxon>Cyanobacteriota</taxon>
        <taxon>Cyanophyceae</taxon>
        <taxon>Nostocales</taxon>
        <taxon>Nostocaceae</taxon>
        <taxon>Nostoc</taxon>
    </lineage>
</organism>
<keyword evidence="1" id="KW-0175">Coiled coil</keyword>